<protein>
    <recommendedName>
        <fullName evidence="6">Exodeoxyribonuclease 7 small subunit</fullName>
        <ecNumber evidence="6">3.1.11.6</ecNumber>
    </recommendedName>
    <alternativeName>
        <fullName evidence="6">Exodeoxyribonuclease VII small subunit</fullName>
        <shortName evidence="6">Exonuclease VII small subunit</shortName>
    </alternativeName>
</protein>
<dbReference type="EMBL" id="CP017634">
    <property type="protein sequence ID" value="ATW24055.1"/>
    <property type="molecule type" value="Genomic_DNA"/>
</dbReference>
<name>A0A3G1KPJ2_FORW1</name>
<dbReference type="GO" id="GO:0008855">
    <property type="term" value="F:exodeoxyribonuclease VII activity"/>
    <property type="evidence" value="ECO:0007669"/>
    <property type="project" value="UniProtKB-UniRule"/>
</dbReference>
<dbReference type="GO" id="GO:0005829">
    <property type="term" value="C:cytosol"/>
    <property type="evidence" value="ECO:0007669"/>
    <property type="project" value="TreeGrafter"/>
</dbReference>
<evidence type="ECO:0000256" key="7">
    <source>
        <dbReference type="SAM" id="MobiDB-lite"/>
    </source>
</evidence>
<dbReference type="PIRSF" id="PIRSF006488">
    <property type="entry name" value="Exonuc_VII_S"/>
    <property type="match status" value="1"/>
</dbReference>
<keyword evidence="5 6" id="KW-0269">Exonuclease</keyword>
<evidence type="ECO:0000256" key="3">
    <source>
        <dbReference type="ARBA" id="ARBA00022722"/>
    </source>
</evidence>
<dbReference type="NCBIfam" id="TIGR01280">
    <property type="entry name" value="xseB"/>
    <property type="match status" value="1"/>
</dbReference>
<organism evidence="8 9">
    <name type="scientific">Formimonas warabiya</name>
    <dbReference type="NCBI Taxonomy" id="1761012"/>
    <lineage>
        <taxon>Bacteria</taxon>
        <taxon>Bacillati</taxon>
        <taxon>Bacillota</taxon>
        <taxon>Clostridia</taxon>
        <taxon>Eubacteriales</taxon>
        <taxon>Peptococcaceae</taxon>
        <taxon>Candidatus Formimonas</taxon>
    </lineage>
</organism>
<dbReference type="PANTHER" id="PTHR34137">
    <property type="entry name" value="EXODEOXYRIBONUCLEASE 7 SMALL SUBUNIT"/>
    <property type="match status" value="1"/>
</dbReference>
<evidence type="ECO:0000256" key="6">
    <source>
        <dbReference type="HAMAP-Rule" id="MF_00337"/>
    </source>
</evidence>
<dbReference type="GO" id="GO:0006308">
    <property type="term" value="P:DNA catabolic process"/>
    <property type="evidence" value="ECO:0007669"/>
    <property type="project" value="UniProtKB-UniRule"/>
</dbReference>
<dbReference type="Pfam" id="PF02609">
    <property type="entry name" value="Exonuc_VII_S"/>
    <property type="match status" value="1"/>
</dbReference>
<dbReference type="EC" id="3.1.11.6" evidence="6"/>
<proteinExistence type="inferred from homology"/>
<evidence type="ECO:0000313" key="8">
    <source>
        <dbReference type="EMBL" id="ATW24055.1"/>
    </source>
</evidence>
<comment type="function">
    <text evidence="6">Bidirectionally degrades single-stranded DNA into large acid-insoluble oligonucleotides, which are then degraded further into small acid-soluble oligonucleotides.</text>
</comment>
<keyword evidence="9" id="KW-1185">Reference proteome</keyword>
<keyword evidence="4 6" id="KW-0378">Hydrolase</keyword>
<dbReference type="GO" id="GO:0009318">
    <property type="term" value="C:exodeoxyribonuclease VII complex"/>
    <property type="evidence" value="ECO:0007669"/>
    <property type="project" value="UniProtKB-UniRule"/>
</dbReference>
<keyword evidence="2 6" id="KW-0963">Cytoplasm</keyword>
<evidence type="ECO:0000256" key="1">
    <source>
        <dbReference type="ARBA" id="ARBA00009998"/>
    </source>
</evidence>
<dbReference type="Proteomes" id="UP000323521">
    <property type="component" value="Chromosome"/>
</dbReference>
<dbReference type="PANTHER" id="PTHR34137:SF1">
    <property type="entry name" value="EXODEOXYRIBONUCLEASE 7 SMALL SUBUNIT"/>
    <property type="match status" value="1"/>
</dbReference>
<dbReference type="AlphaFoldDB" id="A0A3G1KPJ2"/>
<comment type="subcellular location">
    <subcellularLocation>
        <location evidence="6">Cytoplasm</location>
    </subcellularLocation>
</comment>
<evidence type="ECO:0000256" key="4">
    <source>
        <dbReference type="ARBA" id="ARBA00022801"/>
    </source>
</evidence>
<dbReference type="OrthoDB" id="9798666at2"/>
<accession>A0A3G1KPJ2</accession>
<dbReference type="NCBIfam" id="NF002140">
    <property type="entry name" value="PRK00977.1-4"/>
    <property type="match status" value="1"/>
</dbReference>
<evidence type="ECO:0000256" key="2">
    <source>
        <dbReference type="ARBA" id="ARBA00022490"/>
    </source>
</evidence>
<comment type="subunit">
    <text evidence="6">Heterooligomer composed of large and small subunits.</text>
</comment>
<dbReference type="Gene3D" id="1.10.287.1040">
    <property type="entry name" value="Exonuclease VII, small subunit"/>
    <property type="match status" value="1"/>
</dbReference>
<reference evidence="8 9" key="1">
    <citation type="submission" date="2016-10" db="EMBL/GenBank/DDBJ databases">
        <title>Complete Genome Sequence of Peptococcaceae strain DCMF.</title>
        <authorList>
            <person name="Edwards R.J."/>
            <person name="Holland S.I."/>
            <person name="Deshpande N.P."/>
            <person name="Wong Y.K."/>
            <person name="Ertan H."/>
            <person name="Manefield M."/>
            <person name="Russell T.L."/>
            <person name="Lee M.J."/>
        </authorList>
    </citation>
    <scope>NUCLEOTIDE SEQUENCE [LARGE SCALE GENOMIC DNA]</scope>
    <source>
        <strain evidence="8 9">DCMF</strain>
    </source>
</reference>
<evidence type="ECO:0000256" key="5">
    <source>
        <dbReference type="ARBA" id="ARBA00022839"/>
    </source>
</evidence>
<comment type="catalytic activity">
    <reaction evidence="6">
        <text>Exonucleolytic cleavage in either 5'- to 3'- or 3'- to 5'-direction to yield nucleoside 5'-phosphates.</text>
        <dbReference type="EC" id="3.1.11.6"/>
    </reaction>
</comment>
<dbReference type="SUPFAM" id="SSF116842">
    <property type="entry name" value="XseB-like"/>
    <property type="match status" value="1"/>
</dbReference>
<dbReference type="RefSeq" id="WP_148133233.1">
    <property type="nucleotide sequence ID" value="NZ_CP017634.1"/>
</dbReference>
<comment type="similarity">
    <text evidence="1 6">Belongs to the XseB family.</text>
</comment>
<sequence length="82" mass="9216">MTLKTLTFEQALEKLEHTVKTLEAGDLPLDEVLQLFEEGVGLVKTCHKKLNEAEQKVEVLISGMTEENKEPDGEGRRENSGY</sequence>
<dbReference type="InterPro" id="IPR037004">
    <property type="entry name" value="Exonuc_VII_ssu_sf"/>
</dbReference>
<evidence type="ECO:0000313" key="9">
    <source>
        <dbReference type="Proteomes" id="UP000323521"/>
    </source>
</evidence>
<gene>
    <name evidence="6" type="primary">xseB</name>
    <name evidence="8" type="ORF">DCMF_03970</name>
</gene>
<feature type="compositionally biased region" description="Basic and acidic residues" evidence="7">
    <location>
        <begin position="66"/>
        <end position="82"/>
    </location>
</feature>
<feature type="region of interest" description="Disordered" evidence="7">
    <location>
        <begin position="63"/>
        <end position="82"/>
    </location>
</feature>
<dbReference type="InterPro" id="IPR003761">
    <property type="entry name" value="Exonuc_VII_S"/>
</dbReference>
<keyword evidence="3 6" id="KW-0540">Nuclease</keyword>
<dbReference type="KEGG" id="fwa:DCMF_03970"/>
<dbReference type="HAMAP" id="MF_00337">
    <property type="entry name" value="Exonuc_7_S"/>
    <property type="match status" value="1"/>
</dbReference>